<reference evidence="3" key="1">
    <citation type="journal article" date="2019" name="Int. J. Syst. Evol. Microbiol.">
        <title>The Global Catalogue of Microorganisms (GCM) 10K type strain sequencing project: providing services to taxonomists for standard genome sequencing and annotation.</title>
        <authorList>
            <consortium name="The Broad Institute Genomics Platform"/>
            <consortium name="The Broad Institute Genome Sequencing Center for Infectious Disease"/>
            <person name="Wu L."/>
            <person name="Ma J."/>
        </authorList>
    </citation>
    <scope>NUCLEOTIDE SEQUENCE [LARGE SCALE GENOMIC DNA]</scope>
    <source>
        <strain evidence="3">JCM 13378</strain>
    </source>
</reference>
<comment type="caution">
    <text evidence="2">The sequence shown here is derived from an EMBL/GenBank/DDBJ whole genome shotgun (WGS) entry which is preliminary data.</text>
</comment>
<gene>
    <name evidence="2" type="ORF">GCM10009092_21640</name>
</gene>
<evidence type="ECO:0008006" key="4">
    <source>
        <dbReference type="Google" id="ProtNLM"/>
    </source>
</evidence>
<sequence>MKRISTVLLFMCFSCSATDITDSANVAGMELQLVSANGKCELRFLQDGESKFLSLKPEPPCFFLRRGTSEPQRFSYPKVNVDYVLMVAGSALNERQRTLWNLSEDMQCGSMRQGVLFKAGQIEVTPEVIKDSVTCKNTGADEKDFWSFSHH</sequence>
<accession>A0ABP3GX97</accession>
<protein>
    <recommendedName>
        <fullName evidence="4">Lipoprotein</fullName>
    </recommendedName>
</protein>
<evidence type="ECO:0000256" key="1">
    <source>
        <dbReference type="SAM" id="SignalP"/>
    </source>
</evidence>
<feature type="chain" id="PRO_5047357238" description="Lipoprotein" evidence="1">
    <location>
        <begin position="18"/>
        <end position="151"/>
    </location>
</feature>
<keyword evidence="3" id="KW-1185">Reference proteome</keyword>
<dbReference type="Proteomes" id="UP001501757">
    <property type="component" value="Unassembled WGS sequence"/>
</dbReference>
<feature type="signal peptide" evidence="1">
    <location>
        <begin position="1"/>
        <end position="17"/>
    </location>
</feature>
<dbReference type="EMBL" id="BAAAEI010000011">
    <property type="protein sequence ID" value="GAA0357067.1"/>
    <property type="molecule type" value="Genomic_DNA"/>
</dbReference>
<organism evidence="2 3">
    <name type="scientific">Bowmanella denitrificans</name>
    <dbReference type="NCBI Taxonomy" id="366582"/>
    <lineage>
        <taxon>Bacteria</taxon>
        <taxon>Pseudomonadati</taxon>
        <taxon>Pseudomonadota</taxon>
        <taxon>Gammaproteobacteria</taxon>
        <taxon>Alteromonadales</taxon>
        <taxon>Alteromonadaceae</taxon>
        <taxon>Bowmanella</taxon>
    </lineage>
</organism>
<evidence type="ECO:0000313" key="2">
    <source>
        <dbReference type="EMBL" id="GAA0357067.1"/>
    </source>
</evidence>
<evidence type="ECO:0000313" key="3">
    <source>
        <dbReference type="Proteomes" id="UP001501757"/>
    </source>
</evidence>
<keyword evidence="1" id="KW-0732">Signal</keyword>
<name>A0ABP3GX97_9ALTE</name>
<proteinExistence type="predicted"/>
<dbReference type="RefSeq" id="WP_102797364.1">
    <property type="nucleotide sequence ID" value="NZ_PEBU01000009.1"/>
</dbReference>